<reference evidence="8" key="1">
    <citation type="submission" date="2016-06" db="EMBL/GenBank/DDBJ databases">
        <authorList>
            <person name="Sutton G."/>
            <person name="Brinkac L."/>
            <person name="Sanka R."/>
            <person name="Adams M."/>
            <person name="Lau E."/>
            <person name="Garcia-Basteiro A."/>
            <person name="Lopez-Varela E."/>
            <person name="Palencia S."/>
        </authorList>
    </citation>
    <scope>NUCLEOTIDE SEQUENCE [LARGE SCALE GENOMIC DNA]</scope>
    <source>
        <strain evidence="8">1127319.6</strain>
    </source>
</reference>
<dbReference type="AlphaFoldDB" id="A0A1A3GRZ3"/>
<dbReference type="Proteomes" id="UP000093898">
    <property type="component" value="Unassembled WGS sequence"/>
</dbReference>
<dbReference type="SMART" id="SM00304">
    <property type="entry name" value="HAMP"/>
    <property type="match status" value="1"/>
</dbReference>
<evidence type="ECO:0000256" key="1">
    <source>
        <dbReference type="ARBA" id="ARBA00005381"/>
    </source>
</evidence>
<dbReference type="Gene3D" id="3.30.70.1230">
    <property type="entry name" value="Nucleotide cyclase"/>
    <property type="match status" value="1"/>
</dbReference>
<name>A0A1A3GRZ3_MYCMU</name>
<comment type="similarity">
    <text evidence="1">Belongs to the adenylyl cyclase class-3 family.</text>
</comment>
<evidence type="ECO:0000259" key="6">
    <source>
        <dbReference type="PROSITE" id="PS50885"/>
    </source>
</evidence>
<dbReference type="CDD" id="cd06225">
    <property type="entry name" value="HAMP"/>
    <property type="match status" value="1"/>
</dbReference>
<sequence>MTTYDPPRRLVLLRLLARPYRYGGIRLQRRAILLVYIGASSVWAFAGPQFVRLFAPGLTRNDLVLLTCLGATIYLIDDLVTFAAIAPHLRKLQRWFDAPDPADAAEMWRTAADVPLAPMLRPLSLAFLAGLNFLWIVVLIRLLHLPPIAFLLFLPGAMLFRFYWLTLRSLVTEQMMRPVLADISRQVTDFGGRVRARVGLPYRLLGTIPLIAVLAGTIVAGIVGPHTIGTLAIGVGLSLVISVTVASPLLLLVTRSVTEPLRDIRRAADRVGDGDFTIRVPITSSDEIGLLATGFNAMTEGLAERERLRTAFVTYHDAAIVEHILADGDGRLAEGEEVEVTALFMDVRGFTGYSEQHPAREVVAMLNRLFAAVVPIVGKHGGYVDKFIGDGLLAVFGVPQRCSDHADRALAAACEIAAVLRDRDGDPDIGIGLNSGTVVAGNLGGSGRFDFTVIGDPVNVAARVESATRQTGDTILLSRHTWELLSPAARADTVARPAVPLKGKTQTVSLYAPG</sequence>
<feature type="transmembrane region" description="Helical" evidence="4">
    <location>
        <begin position="31"/>
        <end position="51"/>
    </location>
</feature>
<dbReference type="Gene3D" id="6.10.340.10">
    <property type="match status" value="1"/>
</dbReference>
<dbReference type="GO" id="GO:0035556">
    <property type="term" value="P:intracellular signal transduction"/>
    <property type="evidence" value="ECO:0007669"/>
    <property type="project" value="InterPro"/>
</dbReference>
<dbReference type="SMART" id="SM00044">
    <property type="entry name" value="CYCc"/>
    <property type="match status" value="1"/>
</dbReference>
<dbReference type="Pfam" id="PF00672">
    <property type="entry name" value="HAMP"/>
    <property type="match status" value="1"/>
</dbReference>
<dbReference type="SUPFAM" id="SSF158472">
    <property type="entry name" value="HAMP domain-like"/>
    <property type="match status" value="1"/>
</dbReference>
<dbReference type="InterPro" id="IPR050697">
    <property type="entry name" value="Adenylyl/Guanylyl_Cyclase_3/4"/>
</dbReference>
<feature type="transmembrane region" description="Helical" evidence="4">
    <location>
        <begin position="63"/>
        <end position="86"/>
    </location>
</feature>
<evidence type="ECO:0000313" key="8">
    <source>
        <dbReference type="Proteomes" id="UP000093898"/>
    </source>
</evidence>
<dbReference type="PROSITE" id="PS50125">
    <property type="entry name" value="GUANYLATE_CYCLASE_2"/>
    <property type="match status" value="1"/>
</dbReference>
<dbReference type="CDD" id="cd07302">
    <property type="entry name" value="CHD"/>
    <property type="match status" value="1"/>
</dbReference>
<dbReference type="SUPFAM" id="SSF55073">
    <property type="entry name" value="Nucleotide cyclase"/>
    <property type="match status" value="1"/>
</dbReference>
<evidence type="ECO:0000256" key="3">
    <source>
        <dbReference type="ARBA" id="ARBA00022989"/>
    </source>
</evidence>
<feature type="transmembrane region" description="Helical" evidence="4">
    <location>
        <begin position="123"/>
        <end position="142"/>
    </location>
</feature>
<dbReference type="InterPro" id="IPR001054">
    <property type="entry name" value="A/G_cyclase"/>
</dbReference>
<feature type="transmembrane region" description="Helical" evidence="4">
    <location>
        <begin position="202"/>
        <end position="222"/>
    </location>
</feature>
<evidence type="ECO:0000259" key="5">
    <source>
        <dbReference type="PROSITE" id="PS50125"/>
    </source>
</evidence>
<dbReference type="GO" id="GO:0016020">
    <property type="term" value="C:membrane"/>
    <property type="evidence" value="ECO:0007669"/>
    <property type="project" value="InterPro"/>
</dbReference>
<protein>
    <recommendedName>
        <fullName evidence="9">Adenylate/guanylate cyclase domain-containing protein</fullName>
    </recommendedName>
</protein>
<keyword evidence="4" id="KW-0472">Membrane</keyword>
<gene>
    <name evidence="7" type="ORF">A5630_28945</name>
</gene>
<dbReference type="InterPro" id="IPR029787">
    <property type="entry name" value="Nucleotide_cyclase"/>
</dbReference>
<evidence type="ECO:0008006" key="9">
    <source>
        <dbReference type="Google" id="ProtNLM"/>
    </source>
</evidence>
<proteinExistence type="inferred from homology"/>
<evidence type="ECO:0000256" key="4">
    <source>
        <dbReference type="SAM" id="Phobius"/>
    </source>
</evidence>
<dbReference type="OrthoDB" id="368920at2"/>
<dbReference type="GO" id="GO:0009190">
    <property type="term" value="P:cyclic nucleotide biosynthetic process"/>
    <property type="evidence" value="ECO:0007669"/>
    <property type="project" value="InterPro"/>
</dbReference>
<dbReference type="EMBL" id="LZLC01000196">
    <property type="protein sequence ID" value="OBJ38615.1"/>
    <property type="molecule type" value="Genomic_DNA"/>
</dbReference>
<dbReference type="InterPro" id="IPR003660">
    <property type="entry name" value="HAMP_dom"/>
</dbReference>
<dbReference type="PANTHER" id="PTHR43081:SF1">
    <property type="entry name" value="ADENYLATE CYCLASE, TERMINAL-DIFFERENTIATION SPECIFIC"/>
    <property type="match status" value="1"/>
</dbReference>
<feature type="transmembrane region" description="Helical" evidence="4">
    <location>
        <begin position="148"/>
        <end position="167"/>
    </location>
</feature>
<keyword evidence="2 4" id="KW-0812">Transmembrane</keyword>
<dbReference type="GO" id="GO:0004016">
    <property type="term" value="F:adenylate cyclase activity"/>
    <property type="evidence" value="ECO:0007669"/>
    <property type="project" value="UniProtKB-ARBA"/>
</dbReference>
<organism evidence="7 8">
    <name type="scientific">Mycolicibacterium mucogenicum</name>
    <name type="common">Mycobacterium mucogenicum</name>
    <dbReference type="NCBI Taxonomy" id="56689"/>
    <lineage>
        <taxon>Bacteria</taxon>
        <taxon>Bacillati</taxon>
        <taxon>Actinomycetota</taxon>
        <taxon>Actinomycetes</taxon>
        <taxon>Mycobacteriales</taxon>
        <taxon>Mycobacteriaceae</taxon>
        <taxon>Mycolicibacterium</taxon>
    </lineage>
</organism>
<dbReference type="PROSITE" id="PS50885">
    <property type="entry name" value="HAMP"/>
    <property type="match status" value="1"/>
</dbReference>
<evidence type="ECO:0000256" key="2">
    <source>
        <dbReference type="ARBA" id="ARBA00022692"/>
    </source>
</evidence>
<evidence type="ECO:0000313" key="7">
    <source>
        <dbReference type="EMBL" id="OBJ38615.1"/>
    </source>
</evidence>
<dbReference type="Pfam" id="PF00211">
    <property type="entry name" value="Guanylate_cyc"/>
    <property type="match status" value="1"/>
</dbReference>
<feature type="domain" description="Guanylate cyclase" evidence="5">
    <location>
        <begin position="341"/>
        <end position="465"/>
    </location>
</feature>
<feature type="domain" description="HAMP" evidence="6">
    <location>
        <begin position="255"/>
        <end position="307"/>
    </location>
</feature>
<dbReference type="RefSeq" id="WP_064983901.1">
    <property type="nucleotide sequence ID" value="NZ_LZLC01000196.1"/>
</dbReference>
<dbReference type="PANTHER" id="PTHR43081">
    <property type="entry name" value="ADENYLATE CYCLASE, TERMINAL-DIFFERENTIATION SPECIFIC-RELATED"/>
    <property type="match status" value="1"/>
</dbReference>
<feature type="transmembrane region" description="Helical" evidence="4">
    <location>
        <begin position="228"/>
        <end position="253"/>
    </location>
</feature>
<accession>A0A1A3GRZ3</accession>
<keyword evidence="3 4" id="KW-1133">Transmembrane helix</keyword>
<comment type="caution">
    <text evidence="7">The sequence shown here is derived from an EMBL/GenBank/DDBJ whole genome shotgun (WGS) entry which is preliminary data.</text>
</comment>